<evidence type="ECO:0000256" key="1">
    <source>
        <dbReference type="ARBA" id="ARBA00004141"/>
    </source>
</evidence>
<name>W5M617_LEPOC</name>
<dbReference type="PANTHER" id="PTHR12011">
    <property type="entry name" value="ADHESION G-PROTEIN COUPLED RECEPTOR"/>
    <property type="match status" value="1"/>
</dbReference>
<dbReference type="Pfam" id="PF00002">
    <property type="entry name" value="7tm_2"/>
    <property type="match status" value="1"/>
</dbReference>
<dbReference type="Ensembl" id="ENSLOCT00000003832.1">
    <property type="protein sequence ID" value="ENSLOCP00000003825.1"/>
    <property type="gene ID" value="ENSLOCG00000003239.1"/>
</dbReference>
<dbReference type="PROSITE" id="PS50261">
    <property type="entry name" value="G_PROTEIN_RECEP_F2_4"/>
    <property type="match status" value="1"/>
</dbReference>
<evidence type="ECO:0000256" key="6">
    <source>
        <dbReference type="SAM" id="Phobius"/>
    </source>
</evidence>
<feature type="domain" description="GAIN-B" evidence="7">
    <location>
        <begin position="1"/>
        <end position="136"/>
    </location>
</feature>
<dbReference type="OMA" id="QIKTICH"/>
<reference evidence="10" key="1">
    <citation type="submission" date="2011-12" db="EMBL/GenBank/DDBJ databases">
        <title>The Draft Genome of Lepisosteus oculatus.</title>
        <authorList>
            <consortium name="The Broad Institute Genome Assembly &amp; Analysis Group"/>
            <consortium name="Computational R&amp;D Group"/>
            <consortium name="and Sequencing Platform"/>
            <person name="Di Palma F."/>
            <person name="Alfoldi J."/>
            <person name="Johnson J."/>
            <person name="Berlin A."/>
            <person name="Gnerre S."/>
            <person name="Jaffe D."/>
            <person name="MacCallum I."/>
            <person name="Young S."/>
            <person name="Walker B.J."/>
            <person name="Lander E.S."/>
            <person name="Lindblad-Toh K."/>
        </authorList>
    </citation>
    <scope>NUCLEOTIDE SEQUENCE [LARGE SCALE GENOMIC DNA]</scope>
</reference>
<evidence type="ECO:0000313" key="9">
    <source>
        <dbReference type="Ensembl" id="ENSLOCP00000003825.1"/>
    </source>
</evidence>
<dbReference type="InterPro" id="IPR046338">
    <property type="entry name" value="GAIN_dom_sf"/>
</dbReference>
<dbReference type="InterPro" id="IPR057244">
    <property type="entry name" value="GAIN_B"/>
</dbReference>
<dbReference type="GO" id="GO:0007166">
    <property type="term" value="P:cell surface receptor signaling pathway"/>
    <property type="evidence" value="ECO:0007669"/>
    <property type="project" value="InterPro"/>
</dbReference>
<dbReference type="Bgee" id="ENSLOCG00000003239">
    <property type="expression patterns" value="Expressed in intestine and 3 other cell types or tissues"/>
</dbReference>
<dbReference type="PROSITE" id="PS50221">
    <property type="entry name" value="GAIN_B"/>
    <property type="match status" value="1"/>
</dbReference>
<dbReference type="Gene3D" id="2.60.220.50">
    <property type="match status" value="1"/>
</dbReference>
<reference evidence="9" key="3">
    <citation type="submission" date="2025-09" db="UniProtKB">
        <authorList>
            <consortium name="Ensembl"/>
        </authorList>
    </citation>
    <scope>IDENTIFICATION</scope>
</reference>
<evidence type="ECO:0000256" key="4">
    <source>
        <dbReference type="ARBA" id="ARBA00023136"/>
    </source>
</evidence>
<sequence length="288" mass="31618">MCFFQEIDNWCVSIPEEAMRQAGGQTSGSFTVAVVAYKNISQFRDEQNRTLFENLVIGVVLGNSTISNLTNTVNITFSHKAGTKGNRTCSFWVPMENGRGQWNTSGCVTISGDNQTVCQCQHLTFFALLLQVPGTSSVLNQVALVALTYISLIGCGVSAVFSVLSITIYFVYKQARRDQTGTIHVCLSASLLLLYLLFLVNEKLASLGSGALCALAGGVMHYALLSSLNWMAIETLHLYLLVVRVFNSYFRRYVLKLCLFGWGEAPAAGRLRLRPDAVLSFVPAGLWK</sequence>
<accession>W5M617</accession>
<evidence type="ECO:0000259" key="7">
    <source>
        <dbReference type="PROSITE" id="PS50221"/>
    </source>
</evidence>
<keyword evidence="3 6" id="KW-1133">Transmembrane helix</keyword>
<dbReference type="InterPro" id="IPR017981">
    <property type="entry name" value="GPCR_2-like_7TM"/>
</dbReference>
<dbReference type="Proteomes" id="UP000018468">
    <property type="component" value="Linkage group LG23"/>
</dbReference>
<feature type="domain" description="G-protein coupled receptors family 2 profile 2" evidence="8">
    <location>
        <begin position="147"/>
        <end position="263"/>
    </location>
</feature>
<proteinExistence type="predicted"/>
<reference evidence="9" key="2">
    <citation type="submission" date="2025-08" db="UniProtKB">
        <authorList>
            <consortium name="Ensembl"/>
        </authorList>
    </citation>
    <scope>IDENTIFICATION</scope>
</reference>
<dbReference type="HOGENOM" id="CLU_966305_0_0_1"/>
<dbReference type="Gene3D" id="1.20.1070.10">
    <property type="entry name" value="Rhodopsin 7-helix transmembrane proteins"/>
    <property type="match status" value="1"/>
</dbReference>
<feature type="transmembrane region" description="Helical" evidence="6">
    <location>
        <begin position="220"/>
        <end position="242"/>
    </location>
</feature>
<dbReference type="AlphaFoldDB" id="W5M617"/>
<evidence type="ECO:0000256" key="2">
    <source>
        <dbReference type="ARBA" id="ARBA00022692"/>
    </source>
</evidence>
<evidence type="ECO:0000313" key="10">
    <source>
        <dbReference type="Proteomes" id="UP000018468"/>
    </source>
</evidence>
<keyword evidence="10" id="KW-1185">Reference proteome</keyword>
<dbReference type="InterPro" id="IPR000203">
    <property type="entry name" value="GPS"/>
</dbReference>
<keyword evidence="5" id="KW-1015">Disulfide bond</keyword>
<dbReference type="GO" id="GO:0005886">
    <property type="term" value="C:plasma membrane"/>
    <property type="evidence" value="ECO:0000318"/>
    <property type="project" value="GO_Central"/>
</dbReference>
<comment type="subcellular location">
    <subcellularLocation>
        <location evidence="1">Membrane</location>
        <topology evidence="1">Multi-pass membrane protein</topology>
    </subcellularLocation>
</comment>
<dbReference type="EMBL" id="AHAT01010574">
    <property type="status" value="NOT_ANNOTATED_CDS"/>
    <property type="molecule type" value="Genomic_DNA"/>
</dbReference>
<evidence type="ECO:0008006" key="11">
    <source>
        <dbReference type="Google" id="ProtNLM"/>
    </source>
</evidence>
<evidence type="ECO:0000256" key="5">
    <source>
        <dbReference type="ARBA" id="ARBA00023157"/>
    </source>
</evidence>
<keyword evidence="4 6" id="KW-0472">Membrane</keyword>
<dbReference type="STRING" id="7918.ENSLOCP00000003825"/>
<dbReference type="SMART" id="SM00303">
    <property type="entry name" value="GPS"/>
    <property type="match status" value="1"/>
</dbReference>
<organism evidence="9 10">
    <name type="scientific">Lepisosteus oculatus</name>
    <name type="common">Spotted gar</name>
    <dbReference type="NCBI Taxonomy" id="7918"/>
    <lineage>
        <taxon>Eukaryota</taxon>
        <taxon>Metazoa</taxon>
        <taxon>Chordata</taxon>
        <taxon>Craniata</taxon>
        <taxon>Vertebrata</taxon>
        <taxon>Euteleostomi</taxon>
        <taxon>Actinopterygii</taxon>
        <taxon>Neopterygii</taxon>
        <taxon>Holostei</taxon>
        <taxon>Semionotiformes</taxon>
        <taxon>Lepisosteidae</taxon>
        <taxon>Lepisosteus</taxon>
    </lineage>
</organism>
<dbReference type="Pfam" id="PF01825">
    <property type="entry name" value="GPS"/>
    <property type="match status" value="1"/>
</dbReference>
<dbReference type="GO" id="GO:0004930">
    <property type="term" value="F:G protein-coupled receptor activity"/>
    <property type="evidence" value="ECO:0000318"/>
    <property type="project" value="GO_Central"/>
</dbReference>
<dbReference type="InParanoid" id="W5M617"/>
<evidence type="ECO:0000259" key="8">
    <source>
        <dbReference type="PROSITE" id="PS50261"/>
    </source>
</evidence>
<dbReference type="GeneTree" id="ENSGT00940000154285"/>
<dbReference type="eggNOG" id="KOG4193">
    <property type="taxonomic scope" value="Eukaryota"/>
</dbReference>
<dbReference type="InterPro" id="IPR000832">
    <property type="entry name" value="GPCR_2_secretin-like"/>
</dbReference>
<evidence type="ECO:0000256" key="3">
    <source>
        <dbReference type="ARBA" id="ARBA00022989"/>
    </source>
</evidence>
<dbReference type="PANTHER" id="PTHR12011:SF454">
    <property type="entry name" value="ADHESION G-PROTEIN COUPLED RECEPTOR G5-LIKE"/>
    <property type="match status" value="1"/>
</dbReference>
<protein>
    <recommendedName>
        <fullName evidence="11">Adhesion G protein-coupled receptor G3</fullName>
    </recommendedName>
</protein>
<dbReference type="GO" id="GO:0007186">
    <property type="term" value="P:G protein-coupled receptor signaling pathway"/>
    <property type="evidence" value="ECO:0000318"/>
    <property type="project" value="GO_Central"/>
</dbReference>
<keyword evidence="2 6" id="KW-0812">Transmembrane</keyword>
<feature type="transmembrane region" description="Helical" evidence="6">
    <location>
        <begin position="146"/>
        <end position="171"/>
    </location>
</feature>
<feature type="transmembrane region" description="Helical" evidence="6">
    <location>
        <begin position="183"/>
        <end position="200"/>
    </location>
</feature>